<sequence length="393" mass="42001">MKATIRDVDVTHRRVFVRVDYNVPMKDGQITDDTRIRASLPTLEDLIQRGAKLILASHLGRPKGTADPAYSLAPVAAHLSRLLRRPVAFPGQVAGPEVADFAQRMQPGEVLLLENVRFHPGETRNDPELARSWADLAELYVSDAFGTAHRAHASTVGVAEHLPAYAGYLMDKEITVLSRVLAAPKRPFVAVIGGAKIKDKIGVIESLLQKVDVLLLGGGLANTFLAAKGFDVGASLYEPEQVDVARRLVEQAESRGTHLRLPVDVVTAPAPEPDAPREIVDISAIPGSSQALDIGPKTVEHYRRELMSARLILWNGPMGVFEVPPFAEGTYAVARAVADSEAESVVGGGDSLAAIEGAGLARRISHLSTGGGATLEFLEGKILPGVAVLQDRA</sequence>
<keyword evidence="7 13" id="KW-0963">Cytoplasm</keyword>
<dbReference type="InterPro" id="IPR015824">
    <property type="entry name" value="Phosphoglycerate_kinase_N"/>
</dbReference>
<feature type="binding site" evidence="14">
    <location>
        <position position="35"/>
    </location>
    <ligand>
        <name>(2R)-3-phosphoglycerate</name>
        <dbReference type="ChEBI" id="CHEBI:58272"/>
    </ligand>
</feature>
<feature type="binding site" evidence="13">
    <location>
        <position position="117"/>
    </location>
    <ligand>
        <name>substrate</name>
    </ligand>
</feature>
<evidence type="ECO:0000256" key="5">
    <source>
        <dbReference type="ARBA" id="ARBA00013061"/>
    </source>
</evidence>
<comment type="subcellular location">
    <subcellularLocation>
        <location evidence="13">Cytoplasm</location>
    </subcellularLocation>
</comment>
<comment type="catalytic activity">
    <reaction evidence="1 13 16">
        <text>(2R)-3-phosphoglycerate + ATP = (2R)-3-phospho-glyceroyl phosphate + ADP</text>
        <dbReference type="Rhea" id="RHEA:14801"/>
        <dbReference type="ChEBI" id="CHEBI:30616"/>
        <dbReference type="ChEBI" id="CHEBI:57604"/>
        <dbReference type="ChEBI" id="CHEBI:58272"/>
        <dbReference type="ChEBI" id="CHEBI:456216"/>
        <dbReference type="EC" id="2.7.2.3"/>
    </reaction>
</comment>
<comment type="similarity">
    <text evidence="3 13 16">Belongs to the phosphoglycerate kinase family.</text>
</comment>
<evidence type="ECO:0000256" key="15">
    <source>
        <dbReference type="PIRSR" id="PIRSR000724-2"/>
    </source>
</evidence>
<dbReference type="FunFam" id="3.40.50.1260:FF:000006">
    <property type="entry name" value="Phosphoglycerate kinase"/>
    <property type="match status" value="1"/>
</dbReference>
<evidence type="ECO:0000256" key="14">
    <source>
        <dbReference type="PIRSR" id="PIRSR000724-1"/>
    </source>
</evidence>
<keyword evidence="11 13" id="KW-0067">ATP-binding</keyword>
<organism evidence="17 18">
    <name type="scientific">Kyrpidia spormannii</name>
    <dbReference type="NCBI Taxonomy" id="2055160"/>
    <lineage>
        <taxon>Bacteria</taxon>
        <taxon>Bacillati</taxon>
        <taxon>Bacillota</taxon>
        <taxon>Bacilli</taxon>
        <taxon>Bacillales</taxon>
        <taxon>Alicyclobacillaceae</taxon>
        <taxon>Kyrpidia</taxon>
    </lineage>
</organism>
<dbReference type="SUPFAM" id="SSF53748">
    <property type="entry name" value="Phosphoglycerate kinase"/>
    <property type="match status" value="1"/>
</dbReference>
<dbReference type="UniPathway" id="UPA00109">
    <property type="reaction ID" value="UER00185"/>
</dbReference>
<evidence type="ECO:0000313" key="17">
    <source>
        <dbReference type="EMBL" id="ATY85953.1"/>
    </source>
</evidence>
<keyword evidence="8 13" id="KW-0808">Transferase</keyword>
<dbReference type="GO" id="GO:0006094">
    <property type="term" value="P:gluconeogenesis"/>
    <property type="evidence" value="ECO:0007669"/>
    <property type="project" value="TreeGrafter"/>
</dbReference>
<keyword evidence="18" id="KW-1185">Reference proteome</keyword>
<accession>A0A2K8N9I4</accession>
<comment type="caution">
    <text evidence="13">Lacks conserved residue(s) required for the propagation of feature annotation.</text>
</comment>
<evidence type="ECO:0000256" key="6">
    <source>
        <dbReference type="ARBA" id="ARBA00016471"/>
    </source>
</evidence>
<dbReference type="GO" id="GO:0005829">
    <property type="term" value="C:cytosol"/>
    <property type="evidence" value="ECO:0007669"/>
    <property type="project" value="TreeGrafter"/>
</dbReference>
<evidence type="ECO:0000256" key="1">
    <source>
        <dbReference type="ARBA" id="ARBA00000642"/>
    </source>
</evidence>
<keyword evidence="10 13" id="KW-0418">Kinase</keyword>
<protein>
    <recommendedName>
        <fullName evidence="6 13">Phosphoglycerate kinase</fullName>
        <ecNumber evidence="5 13">2.7.2.3</ecNumber>
    </recommendedName>
</protein>
<proteinExistence type="inferred from homology"/>
<evidence type="ECO:0000256" key="12">
    <source>
        <dbReference type="ARBA" id="ARBA00023152"/>
    </source>
</evidence>
<dbReference type="GO" id="GO:0004618">
    <property type="term" value="F:phosphoglycerate kinase activity"/>
    <property type="evidence" value="ECO:0007669"/>
    <property type="project" value="UniProtKB-UniRule"/>
</dbReference>
<dbReference type="RefSeq" id="WP_100668706.1">
    <property type="nucleotide sequence ID" value="NZ_CP024955.1"/>
</dbReference>
<feature type="binding site" evidence="14">
    <location>
        <position position="150"/>
    </location>
    <ligand>
        <name>(2R)-3-phosphoglycerate</name>
        <dbReference type="ChEBI" id="CHEBI:58272"/>
    </ligand>
</feature>
<dbReference type="FunFam" id="3.40.50.1260:FF:000031">
    <property type="entry name" value="Phosphoglycerate kinase 1"/>
    <property type="match status" value="1"/>
</dbReference>
<evidence type="ECO:0000313" key="18">
    <source>
        <dbReference type="Proteomes" id="UP000231932"/>
    </source>
</evidence>
<evidence type="ECO:0000256" key="11">
    <source>
        <dbReference type="ARBA" id="ARBA00022840"/>
    </source>
</evidence>
<feature type="binding site" evidence="13">
    <location>
        <position position="35"/>
    </location>
    <ligand>
        <name>substrate</name>
    </ligand>
</feature>
<gene>
    <name evidence="13 17" type="primary">pgk</name>
    <name evidence="17" type="ORF">CVV65_14325</name>
</gene>
<keyword evidence="9 13" id="KW-0547">Nucleotide-binding</keyword>
<comment type="subunit">
    <text evidence="4 13">Monomer.</text>
</comment>
<dbReference type="Pfam" id="PF00162">
    <property type="entry name" value="PGK"/>
    <property type="match status" value="1"/>
</dbReference>
<evidence type="ECO:0000256" key="8">
    <source>
        <dbReference type="ARBA" id="ARBA00022679"/>
    </source>
</evidence>
<dbReference type="PANTHER" id="PTHR11406:SF23">
    <property type="entry name" value="PHOSPHOGLYCERATE KINASE 1, CHLOROPLASTIC-RELATED"/>
    <property type="match status" value="1"/>
</dbReference>
<keyword evidence="12 13" id="KW-0324">Glycolysis</keyword>
<dbReference type="GO" id="GO:0043531">
    <property type="term" value="F:ADP binding"/>
    <property type="evidence" value="ECO:0007669"/>
    <property type="project" value="TreeGrafter"/>
</dbReference>
<feature type="binding site" evidence="13 14">
    <location>
        <begin position="20"/>
        <end position="22"/>
    </location>
    <ligand>
        <name>substrate</name>
    </ligand>
</feature>
<evidence type="ECO:0000256" key="10">
    <source>
        <dbReference type="ARBA" id="ARBA00022777"/>
    </source>
</evidence>
<feature type="binding site" evidence="13 15">
    <location>
        <position position="322"/>
    </location>
    <ligand>
        <name>ATP</name>
        <dbReference type="ChEBI" id="CHEBI:30616"/>
    </ligand>
</feature>
<dbReference type="Gene3D" id="3.40.50.1260">
    <property type="entry name" value="Phosphoglycerate kinase, N-terminal domain"/>
    <property type="match status" value="2"/>
</dbReference>
<name>A0A2K8N9I4_9BACL</name>
<dbReference type="GO" id="GO:0006096">
    <property type="term" value="P:glycolytic process"/>
    <property type="evidence" value="ECO:0007669"/>
    <property type="project" value="UniProtKB-UniRule"/>
</dbReference>
<dbReference type="InterPro" id="IPR036043">
    <property type="entry name" value="Phosphoglycerate_kinase_sf"/>
</dbReference>
<evidence type="ECO:0000256" key="9">
    <source>
        <dbReference type="ARBA" id="ARBA00022741"/>
    </source>
</evidence>
<dbReference type="GO" id="GO:0005524">
    <property type="term" value="F:ATP binding"/>
    <property type="evidence" value="ECO:0007669"/>
    <property type="project" value="UniProtKB-KW"/>
</dbReference>
<evidence type="ECO:0000256" key="4">
    <source>
        <dbReference type="ARBA" id="ARBA00011245"/>
    </source>
</evidence>
<evidence type="ECO:0000256" key="3">
    <source>
        <dbReference type="ARBA" id="ARBA00008982"/>
    </source>
</evidence>
<dbReference type="EMBL" id="CP024955">
    <property type="protein sequence ID" value="ATY85953.1"/>
    <property type="molecule type" value="Genomic_DNA"/>
</dbReference>
<dbReference type="HAMAP" id="MF_00145">
    <property type="entry name" value="Phosphoglyc_kinase"/>
    <property type="match status" value="1"/>
</dbReference>
<evidence type="ECO:0000256" key="13">
    <source>
        <dbReference type="HAMAP-Rule" id="MF_00145"/>
    </source>
</evidence>
<feature type="binding site" evidence="13">
    <location>
        <position position="150"/>
    </location>
    <ligand>
        <name>substrate</name>
    </ligand>
</feature>
<dbReference type="PIRSF" id="PIRSF000724">
    <property type="entry name" value="Pgk"/>
    <property type="match status" value="1"/>
</dbReference>
<dbReference type="CDD" id="cd00318">
    <property type="entry name" value="Phosphoglycerate_kinase"/>
    <property type="match status" value="1"/>
</dbReference>
<dbReference type="PRINTS" id="PR00477">
    <property type="entry name" value="PHGLYCKINASE"/>
</dbReference>
<comment type="pathway">
    <text evidence="2 13">Carbohydrate degradation; glycolysis; pyruvate from D-glyceraldehyde 3-phosphate: step 2/5.</text>
</comment>
<dbReference type="PROSITE" id="PS00111">
    <property type="entry name" value="PGLYCERATE_KINASE"/>
    <property type="match status" value="1"/>
</dbReference>
<dbReference type="PANTHER" id="PTHR11406">
    <property type="entry name" value="PHOSPHOGLYCERATE KINASE"/>
    <property type="match status" value="1"/>
</dbReference>
<feature type="binding site" evidence="13 15">
    <location>
        <position position="200"/>
    </location>
    <ligand>
        <name>ATP</name>
        <dbReference type="ChEBI" id="CHEBI:30616"/>
    </ligand>
</feature>
<dbReference type="InterPro" id="IPR001576">
    <property type="entry name" value="Phosphoglycerate_kinase"/>
</dbReference>
<dbReference type="InterPro" id="IPR015911">
    <property type="entry name" value="Phosphoglycerate_kinase_CS"/>
</dbReference>
<dbReference type="AlphaFoldDB" id="A0A2K8N9I4"/>
<evidence type="ECO:0000256" key="2">
    <source>
        <dbReference type="ARBA" id="ARBA00004838"/>
    </source>
</evidence>
<feature type="binding site" evidence="13 15">
    <location>
        <begin position="348"/>
        <end position="351"/>
    </location>
    <ligand>
        <name>ATP</name>
        <dbReference type="ChEBI" id="CHEBI:30616"/>
    </ligand>
</feature>
<dbReference type="KEGG" id="kyr:CVV65_14325"/>
<feature type="binding site" evidence="13 14">
    <location>
        <begin position="58"/>
        <end position="61"/>
    </location>
    <ligand>
        <name>substrate</name>
    </ligand>
</feature>
<feature type="binding site" evidence="14">
    <location>
        <position position="117"/>
    </location>
    <ligand>
        <name>(2R)-3-phosphoglycerate</name>
        <dbReference type="ChEBI" id="CHEBI:58272"/>
    </ligand>
</feature>
<dbReference type="Proteomes" id="UP000231932">
    <property type="component" value="Chromosome"/>
</dbReference>
<dbReference type="OrthoDB" id="9808460at2"/>
<dbReference type="EC" id="2.7.2.3" evidence="5 13"/>
<reference evidence="18" key="1">
    <citation type="submission" date="2017-11" db="EMBL/GenBank/DDBJ databases">
        <title>Complete Genome Sequence of Kyrpidia sp. Strain EA-1, a thermophilic, hydrogen-oxidizing Bacterium, isolated from the Azores.</title>
        <authorList>
            <person name="Reiner J.E."/>
            <person name="Lapp C.J."/>
            <person name="Bunk B."/>
            <person name="Gescher J."/>
        </authorList>
    </citation>
    <scope>NUCLEOTIDE SEQUENCE [LARGE SCALE GENOMIC DNA]</scope>
    <source>
        <strain evidence="18">EA-1</strain>
    </source>
</reference>
<evidence type="ECO:0000256" key="16">
    <source>
        <dbReference type="RuleBase" id="RU000532"/>
    </source>
</evidence>
<evidence type="ECO:0000256" key="7">
    <source>
        <dbReference type="ARBA" id="ARBA00022490"/>
    </source>
</evidence>